<evidence type="ECO:0000259" key="6">
    <source>
        <dbReference type="PROSITE" id="PS50847"/>
    </source>
</evidence>
<evidence type="ECO:0000313" key="7">
    <source>
        <dbReference type="EMBL" id="CYV27039.1"/>
    </source>
</evidence>
<dbReference type="Pfam" id="PF04650">
    <property type="entry name" value="YSIRK_signal"/>
    <property type="match status" value="1"/>
</dbReference>
<keyword evidence="3" id="KW-0732">Signal</keyword>
<keyword evidence="4" id="KW-0572">Peptidoglycan-anchor</keyword>
<evidence type="ECO:0000256" key="2">
    <source>
        <dbReference type="ARBA" id="ARBA00022525"/>
    </source>
</evidence>
<feature type="domain" description="Gram-positive cocci surface proteins LPxTG" evidence="6">
    <location>
        <begin position="834"/>
        <end position="870"/>
    </location>
</feature>
<dbReference type="NCBIfam" id="TIGR01168">
    <property type="entry name" value="YSIRK_signal"/>
    <property type="match status" value="1"/>
</dbReference>
<name>A0A0Z8I172_STRSU</name>
<dbReference type="Pfam" id="PF07564">
    <property type="entry name" value="DUF1542"/>
    <property type="match status" value="1"/>
</dbReference>
<feature type="region of interest" description="Disordered" evidence="5">
    <location>
        <begin position="73"/>
        <end position="94"/>
    </location>
</feature>
<protein>
    <submittedName>
        <fullName evidence="7">RTX family exoprotein A protein</fullName>
    </submittedName>
</protein>
<dbReference type="EMBL" id="FIHM01000013">
    <property type="protein sequence ID" value="CYV27039.1"/>
    <property type="molecule type" value="Genomic_DNA"/>
</dbReference>
<keyword evidence="2" id="KW-0964">Secreted</keyword>
<gene>
    <name evidence="7" type="primary">ebh_1</name>
    <name evidence="7" type="ORF">ERS132426_00856</name>
</gene>
<evidence type="ECO:0000256" key="4">
    <source>
        <dbReference type="ARBA" id="ARBA00023088"/>
    </source>
</evidence>
<dbReference type="InterPro" id="IPR005877">
    <property type="entry name" value="YSIRK_signal_dom"/>
</dbReference>
<evidence type="ECO:0000256" key="3">
    <source>
        <dbReference type="ARBA" id="ARBA00022729"/>
    </source>
</evidence>
<evidence type="ECO:0000313" key="8">
    <source>
        <dbReference type="Proteomes" id="UP000074850"/>
    </source>
</evidence>
<dbReference type="InterPro" id="IPR019931">
    <property type="entry name" value="LPXTG_anchor"/>
</dbReference>
<reference evidence="7 8" key="1">
    <citation type="submission" date="2016-02" db="EMBL/GenBank/DDBJ databases">
        <authorList>
            <consortium name="Pathogen Informatics"/>
        </authorList>
    </citation>
    <scope>NUCLEOTIDE SEQUENCE [LARGE SCALE GENOMIC DNA]</scope>
    <source>
        <strain evidence="7 8">LSS64</strain>
    </source>
</reference>
<dbReference type="PROSITE" id="PS50847">
    <property type="entry name" value="GRAM_POS_ANCHORING"/>
    <property type="match status" value="1"/>
</dbReference>
<keyword evidence="1" id="KW-0134">Cell wall</keyword>
<dbReference type="Proteomes" id="UP000074850">
    <property type="component" value="Unassembled WGS sequence"/>
</dbReference>
<accession>A0A0Z8I172</accession>
<proteinExistence type="predicted"/>
<dbReference type="Pfam" id="PF00746">
    <property type="entry name" value="Gram_pos_anchor"/>
    <property type="match status" value="1"/>
</dbReference>
<dbReference type="InterPro" id="IPR011439">
    <property type="entry name" value="DUF1542"/>
</dbReference>
<dbReference type="AlphaFoldDB" id="A0A0Z8I172"/>
<dbReference type="InterPro" id="IPR044024">
    <property type="entry name" value="aRib"/>
</dbReference>
<feature type="compositionally biased region" description="Polar residues" evidence="5">
    <location>
        <begin position="77"/>
        <end position="94"/>
    </location>
</feature>
<organism evidence="7 8">
    <name type="scientific">Streptococcus suis</name>
    <dbReference type="NCBI Taxonomy" id="1307"/>
    <lineage>
        <taxon>Bacteria</taxon>
        <taxon>Bacillati</taxon>
        <taxon>Bacillota</taxon>
        <taxon>Bacilli</taxon>
        <taxon>Lactobacillales</taxon>
        <taxon>Streptococcaceae</taxon>
        <taxon>Streptococcus</taxon>
    </lineage>
</organism>
<evidence type="ECO:0000256" key="5">
    <source>
        <dbReference type="SAM" id="MobiDB-lite"/>
    </source>
</evidence>
<dbReference type="Gene3D" id="3.10.20.890">
    <property type="match status" value="2"/>
</dbReference>
<dbReference type="Pfam" id="PF18938">
    <property type="entry name" value="aRib"/>
    <property type="match status" value="2"/>
</dbReference>
<dbReference type="RefSeq" id="WP_222149784.1">
    <property type="nucleotide sequence ID" value="NZ_FIHM01000013.1"/>
</dbReference>
<sequence>MSKKDMFRKEQRFSFRKFSFGLASAVIANVIFGGAIANSPVVHANTETRAESAETVSSAIGEPVKLNAATIPVSPEGEQTLSEENQASKQAENQEAATFDKTLLEKLILEADLLIKEGEKKLADNAELGAAVAAAKPVLGAAQAVFSDQAASAEQVAEQEEALRQASSKVGDQLALLSEDGNVTVVLTTSAATDDMIRYPSTADEATPKGYVRVEFAQGPYTKSGAWVWKGNPGEFRNAKKVVYFVKEGTTWGQLVDNPQFIFPEADLEDSDVVVGWIWNNTGYSPNIALQPRKKHQNSLVINSVLKPNVVYKAEQVEPLNASIEEYKGKYSEEDAEKWRFITFDAQGGQAPVKNQVNGSIVQRTLYSVAVYYQGIAYSNGEFTKRVFNPTLDKHTFVRWQTDEKKVLPKDATIISEDETYKALYIKHLDTQITVGNQAALKPKEKAAVEAAIRQANPDTADLIETITVNDNGSVVVTYKGGGSVTLPTHLNVVEDLETAKADANKAIDDAKAAALSAIEASNNLTPEQRAAAKQEVETAATKANTAIDVATTPAEAQVAEDKGVAAITGDILDVAKQDAKNKVVAEADAVKAAIDNNPGLSDVQKTAGKADIDKAVEAALISINGAGTYYELLQIKLPVAALIKPVVQTTPVVDPNNLTDAELARIKVLLEENNDFPAGTEIIVAKAGSVTIKYPDGSIDLVTPAETVKQADLTAPVIEDDAKGNIVITPSEEATKLVITYVDKNGKAQTVVVTKDSNGLWTTTDAVVIVDSVTGQVTIPDSEMKPNTQVTAYSEDEAGNVSATGLVEIVAVDENNPSAGVKVKSADKKAKQLPNTGEKDNSVASLGLAALGMGLALFAAKRKKDEEEA</sequence>
<evidence type="ECO:0000256" key="1">
    <source>
        <dbReference type="ARBA" id="ARBA00022512"/>
    </source>
</evidence>
<dbReference type="NCBIfam" id="TIGR01167">
    <property type="entry name" value="LPXTG_anchor"/>
    <property type="match status" value="1"/>
</dbReference>